<evidence type="ECO:0000256" key="3">
    <source>
        <dbReference type="ARBA" id="ARBA00022692"/>
    </source>
</evidence>
<evidence type="ECO:0000256" key="1">
    <source>
        <dbReference type="ARBA" id="ARBA00004141"/>
    </source>
</evidence>
<dbReference type="Gene3D" id="1.20.1260.100">
    <property type="entry name" value="TspO/MBR protein"/>
    <property type="match status" value="1"/>
</dbReference>
<evidence type="ECO:0008006" key="9">
    <source>
        <dbReference type="Google" id="ProtNLM"/>
    </source>
</evidence>
<keyword evidence="5 6" id="KW-0472">Membrane</keyword>
<keyword evidence="4 6" id="KW-1133">Transmembrane helix</keyword>
<proteinExistence type="inferred from homology"/>
<dbReference type="RefSeq" id="WP_021009891.1">
    <property type="nucleotide sequence ID" value="NZ_ASHR01000014.1"/>
</dbReference>
<dbReference type="InterPro" id="IPR004307">
    <property type="entry name" value="TspO_MBR"/>
</dbReference>
<organism evidence="7 8">
    <name type="scientific">Agrococcus pavilionensis RW1</name>
    <dbReference type="NCBI Taxonomy" id="1330458"/>
    <lineage>
        <taxon>Bacteria</taxon>
        <taxon>Bacillati</taxon>
        <taxon>Actinomycetota</taxon>
        <taxon>Actinomycetes</taxon>
        <taxon>Micrococcales</taxon>
        <taxon>Microbacteriaceae</taxon>
        <taxon>Agrococcus</taxon>
    </lineage>
</organism>
<comment type="subcellular location">
    <subcellularLocation>
        <location evidence="1">Membrane</location>
        <topology evidence="1">Multi-pass membrane protein</topology>
    </subcellularLocation>
</comment>
<comment type="caution">
    <text evidence="7">The sequence shown here is derived from an EMBL/GenBank/DDBJ whole genome shotgun (WGS) entry which is preliminary data.</text>
</comment>
<feature type="transmembrane region" description="Helical" evidence="6">
    <location>
        <begin position="104"/>
        <end position="121"/>
    </location>
</feature>
<keyword evidence="8" id="KW-1185">Reference proteome</keyword>
<evidence type="ECO:0000313" key="7">
    <source>
        <dbReference type="EMBL" id="ERG64871.1"/>
    </source>
</evidence>
<dbReference type="Proteomes" id="UP000016462">
    <property type="component" value="Unassembled WGS sequence"/>
</dbReference>
<dbReference type="AlphaFoldDB" id="U1MSH1"/>
<feature type="transmembrane region" description="Helical" evidence="6">
    <location>
        <begin position="73"/>
        <end position="92"/>
    </location>
</feature>
<name>U1MSH1_9MICO</name>
<evidence type="ECO:0000313" key="8">
    <source>
        <dbReference type="Proteomes" id="UP000016462"/>
    </source>
</evidence>
<keyword evidence="3 6" id="KW-0812">Transmembrane</keyword>
<protein>
    <recommendedName>
        <fullName evidence="9">Tryptophan-rich sensory protein</fullName>
    </recommendedName>
</protein>
<evidence type="ECO:0000256" key="5">
    <source>
        <dbReference type="ARBA" id="ARBA00023136"/>
    </source>
</evidence>
<feature type="transmembrane region" description="Helical" evidence="6">
    <location>
        <begin position="23"/>
        <end position="46"/>
    </location>
</feature>
<evidence type="ECO:0000256" key="6">
    <source>
        <dbReference type="SAM" id="Phobius"/>
    </source>
</evidence>
<sequence>MATASETRAPLSRNGAPTTADRVRAWAALLALPITIAAATLGGGLFGGQEIGSSAGGALSDAATPIAPDGPAFSIWSVIYFGLAAYAVWQVLPKQHADRRQRATGWLAIGSLVLNAAWILAAQADVLWLTEVIIVALLAVLIAIFVLLRRGRPDSWVEALVVDGTFGLYLGWVSVATAANTAAFLADLGVEPSPFEPWSIAVLAVVALIGVALALWSRGRIAPALAMTWGLAWIAVGRFTGEPESVPTGIAAIAAAALIAIATIVARLRGRRR</sequence>
<evidence type="ECO:0000256" key="4">
    <source>
        <dbReference type="ARBA" id="ARBA00022989"/>
    </source>
</evidence>
<dbReference type="EMBL" id="ASHR01000014">
    <property type="protein sequence ID" value="ERG64871.1"/>
    <property type="molecule type" value="Genomic_DNA"/>
</dbReference>
<feature type="transmembrane region" description="Helical" evidence="6">
    <location>
        <begin position="246"/>
        <end position="268"/>
    </location>
</feature>
<feature type="transmembrane region" description="Helical" evidence="6">
    <location>
        <begin position="160"/>
        <end position="186"/>
    </location>
</feature>
<accession>U1MSH1</accession>
<dbReference type="PANTHER" id="PTHR33802">
    <property type="entry name" value="SI:CH211-161H7.5-RELATED"/>
    <property type="match status" value="1"/>
</dbReference>
<dbReference type="Pfam" id="PF03073">
    <property type="entry name" value="TspO_MBR"/>
    <property type="match status" value="1"/>
</dbReference>
<reference evidence="7 8" key="1">
    <citation type="journal article" date="2013" name="Genome Announc.">
        <title>First draft genome sequence from a member of the genus agrococcus, isolated from modern microbialites.</title>
        <authorList>
            <person name="White R.A.III."/>
            <person name="Grassa C.J."/>
            <person name="Suttle C.A."/>
        </authorList>
    </citation>
    <scope>NUCLEOTIDE SEQUENCE [LARGE SCALE GENOMIC DNA]</scope>
    <source>
        <strain evidence="7 8">RW1</strain>
    </source>
</reference>
<dbReference type="GO" id="GO:0016020">
    <property type="term" value="C:membrane"/>
    <property type="evidence" value="ECO:0007669"/>
    <property type="project" value="UniProtKB-SubCell"/>
</dbReference>
<feature type="transmembrane region" description="Helical" evidence="6">
    <location>
        <begin position="198"/>
        <end position="216"/>
    </location>
</feature>
<feature type="transmembrane region" description="Helical" evidence="6">
    <location>
        <begin position="127"/>
        <end position="148"/>
    </location>
</feature>
<evidence type="ECO:0000256" key="2">
    <source>
        <dbReference type="ARBA" id="ARBA00007524"/>
    </source>
</evidence>
<dbReference type="InterPro" id="IPR038330">
    <property type="entry name" value="TspO/MBR-related_sf"/>
</dbReference>
<dbReference type="PANTHER" id="PTHR33802:SF1">
    <property type="entry name" value="XK-RELATED PROTEIN"/>
    <property type="match status" value="1"/>
</dbReference>
<feature type="transmembrane region" description="Helical" evidence="6">
    <location>
        <begin position="221"/>
        <end position="240"/>
    </location>
</feature>
<gene>
    <name evidence="7" type="ORF">L332_10505</name>
</gene>
<comment type="similarity">
    <text evidence="2">Belongs to the TspO/BZRP family.</text>
</comment>